<sequence>MMVLWRHVCYAAAAALAADMCQALRLPGEATTASASSLKVNGHSANGRGANGYSQLDTNGYSQLGANGRSSSSSSGNGALAVNGYSNGHTVNGNGANGYANGLANGVYVKPQGLTLVVGNPSEKAVTDGEEVRRPKAGKAHTAESKAKISASNKGKAAWNKGRSMSPETRARIAEGTRRAVAAKKARKAAELGMTVEEYDASKRRTPKRDTKGGQVKLSEETKAKISARLKEKWKDPAFRKERLANIPTRKGRGHSDETKAKISAKVKQLWQDPEYRGKSAGKQVSLETREKLSRVLKEKWTDPVFRASALTASRTTRTPAHKQRISDAIRAKWADPEYREKATHAMKEKASSPLADQARQGAAERDGPAGSKGAKRDVMERSPRRVVRRANKKMLTEEEEDQLILRKERAADRRAAVRQQQAMELQAAARLSEELQSSEEPALPPALAALDLEGGDLDGELNLANLKLDLLTKALGNLPLDFDSEDEDWLDDLEDDPDFEPEMRKKPAKKAKAADEQVVENQFIVSRQRSGRVQVRLY</sequence>
<feature type="domain" description="Nuclease associated modular" evidence="3">
    <location>
        <begin position="314"/>
        <end position="330"/>
    </location>
</feature>
<dbReference type="InterPro" id="IPR003611">
    <property type="entry name" value="NUMOD3"/>
</dbReference>
<dbReference type="PANTHER" id="PTHR34199:SF2">
    <property type="entry name" value="NUMOD3 MOTIF FAMILY PROTEIN, EXPRESSED"/>
    <property type="match status" value="1"/>
</dbReference>
<feature type="domain" description="Nuclease associated modular" evidence="3">
    <location>
        <begin position="251"/>
        <end position="267"/>
    </location>
</feature>
<accession>A0A836CNQ5</accession>
<dbReference type="Pfam" id="PF07460">
    <property type="entry name" value="NUMOD3"/>
    <property type="match status" value="3"/>
</dbReference>
<protein>
    <recommendedName>
        <fullName evidence="3">Nuclease associated modular domain-containing protein</fullName>
    </recommendedName>
</protein>
<dbReference type="Proteomes" id="UP000664859">
    <property type="component" value="Unassembled WGS sequence"/>
</dbReference>
<feature type="compositionally biased region" description="Polar residues" evidence="1">
    <location>
        <begin position="52"/>
        <end position="64"/>
    </location>
</feature>
<feature type="region of interest" description="Disordered" evidence="1">
    <location>
        <begin position="342"/>
        <end position="388"/>
    </location>
</feature>
<feature type="domain" description="Nuclease associated modular" evidence="3">
    <location>
        <begin position="214"/>
        <end position="230"/>
    </location>
</feature>
<feature type="compositionally biased region" description="Low complexity" evidence="1">
    <location>
        <begin position="65"/>
        <end position="76"/>
    </location>
</feature>
<name>A0A836CNQ5_9STRA</name>
<feature type="compositionally biased region" description="Basic and acidic residues" evidence="1">
    <location>
        <begin position="342"/>
        <end position="351"/>
    </location>
</feature>
<feature type="region of interest" description="Disordered" evidence="1">
    <location>
        <begin position="490"/>
        <end position="512"/>
    </location>
</feature>
<feature type="chain" id="PRO_5032270689" description="Nuclease associated modular domain-containing protein" evidence="2">
    <location>
        <begin position="24"/>
        <end position="539"/>
    </location>
</feature>
<feature type="domain" description="Nuclease associated modular" evidence="3">
    <location>
        <begin position="161"/>
        <end position="177"/>
    </location>
</feature>
<feature type="compositionally biased region" description="Acidic residues" evidence="1">
    <location>
        <begin position="490"/>
        <end position="501"/>
    </location>
</feature>
<dbReference type="GO" id="GO:0003677">
    <property type="term" value="F:DNA binding"/>
    <property type="evidence" value="ECO:0007669"/>
    <property type="project" value="InterPro"/>
</dbReference>
<keyword evidence="2" id="KW-0732">Signal</keyword>
<evidence type="ECO:0000256" key="2">
    <source>
        <dbReference type="SAM" id="SignalP"/>
    </source>
</evidence>
<keyword evidence="5" id="KW-1185">Reference proteome</keyword>
<feature type="signal peptide" evidence="2">
    <location>
        <begin position="1"/>
        <end position="23"/>
    </location>
</feature>
<feature type="compositionally biased region" description="Basic and acidic residues" evidence="1">
    <location>
        <begin position="125"/>
        <end position="134"/>
    </location>
</feature>
<dbReference type="EMBL" id="JAFCMP010000011">
    <property type="protein sequence ID" value="KAG5192069.1"/>
    <property type="molecule type" value="Genomic_DNA"/>
</dbReference>
<dbReference type="OrthoDB" id="6013at2759"/>
<feature type="compositionally biased region" description="Basic and acidic residues" evidence="1">
    <location>
        <begin position="375"/>
        <end position="384"/>
    </location>
</feature>
<dbReference type="PANTHER" id="PTHR34199">
    <property type="entry name" value="NUMOD3 MOTIF FAMILY PROTEIN, EXPRESSED"/>
    <property type="match status" value="1"/>
</dbReference>
<evidence type="ECO:0000259" key="3">
    <source>
        <dbReference type="SMART" id="SM00496"/>
    </source>
</evidence>
<feature type="region of interest" description="Disordered" evidence="1">
    <location>
        <begin position="125"/>
        <end position="168"/>
    </location>
</feature>
<proteinExistence type="predicted"/>
<gene>
    <name evidence="4" type="ORF">JKP88DRAFT_352094</name>
</gene>
<dbReference type="AlphaFoldDB" id="A0A836CNQ5"/>
<evidence type="ECO:0000313" key="4">
    <source>
        <dbReference type="EMBL" id="KAG5192069.1"/>
    </source>
</evidence>
<dbReference type="SMART" id="SM00496">
    <property type="entry name" value="IENR2"/>
    <property type="match status" value="6"/>
</dbReference>
<feature type="region of interest" description="Disordered" evidence="1">
    <location>
        <begin position="39"/>
        <end position="76"/>
    </location>
</feature>
<reference evidence="4" key="1">
    <citation type="submission" date="2021-02" db="EMBL/GenBank/DDBJ databases">
        <title>First Annotated Genome of the Yellow-green Alga Tribonema minus.</title>
        <authorList>
            <person name="Mahan K.M."/>
        </authorList>
    </citation>
    <scope>NUCLEOTIDE SEQUENCE</scope>
    <source>
        <strain evidence="4">UTEX B ZZ1240</strain>
    </source>
</reference>
<feature type="domain" description="Nuclease associated modular" evidence="3">
    <location>
        <begin position="281"/>
        <end position="297"/>
    </location>
</feature>
<evidence type="ECO:0000313" key="5">
    <source>
        <dbReference type="Proteomes" id="UP000664859"/>
    </source>
</evidence>
<feature type="domain" description="Nuclease associated modular" evidence="3">
    <location>
        <begin position="137"/>
        <end position="153"/>
    </location>
</feature>
<comment type="caution">
    <text evidence="4">The sequence shown here is derived from an EMBL/GenBank/DDBJ whole genome shotgun (WGS) entry which is preliminary data.</text>
</comment>
<evidence type="ECO:0000256" key="1">
    <source>
        <dbReference type="SAM" id="MobiDB-lite"/>
    </source>
</evidence>
<organism evidence="4 5">
    <name type="scientific">Tribonema minus</name>
    <dbReference type="NCBI Taxonomy" id="303371"/>
    <lineage>
        <taxon>Eukaryota</taxon>
        <taxon>Sar</taxon>
        <taxon>Stramenopiles</taxon>
        <taxon>Ochrophyta</taxon>
        <taxon>PX clade</taxon>
        <taxon>Xanthophyceae</taxon>
        <taxon>Tribonematales</taxon>
        <taxon>Tribonemataceae</taxon>
        <taxon>Tribonema</taxon>
    </lineage>
</organism>